<feature type="transmembrane region" description="Helical" evidence="4">
    <location>
        <begin position="6"/>
        <end position="29"/>
    </location>
</feature>
<evidence type="ECO:0000256" key="1">
    <source>
        <dbReference type="ARBA" id="ARBA00022617"/>
    </source>
</evidence>
<comment type="caution">
    <text evidence="6">The sequence shown here is derived from an EMBL/GenBank/DDBJ whole genome shotgun (WGS) entry which is preliminary data.</text>
</comment>
<evidence type="ECO:0000313" key="7">
    <source>
        <dbReference type="Proteomes" id="UP000705867"/>
    </source>
</evidence>
<keyword evidence="2" id="KW-0479">Metal-binding</keyword>
<protein>
    <submittedName>
        <fullName evidence="6">C-type cytochrome</fullName>
    </submittedName>
</protein>
<keyword evidence="3" id="KW-0408">Iron</keyword>
<reference evidence="6" key="1">
    <citation type="journal article" date="2021" name="bioRxiv">
        <title>Unraveling nitrogen, sulfur and carbon metabolic pathways and microbial community transcriptional responses to substrate deprivation and toxicity stresses in a bioreactor mimicking anoxic brackish coastal sediment conditions.</title>
        <authorList>
            <person name="Martins P.D."/>
            <person name="Echeveste M.J."/>
            <person name="Arshad A."/>
            <person name="Kurth J."/>
            <person name="Ouboter H."/>
            <person name="Jetten M.S.M."/>
            <person name="Welte C.U."/>
        </authorList>
    </citation>
    <scope>NUCLEOTIDE SEQUENCE</scope>
    <source>
        <strain evidence="6">MAG_39</strain>
    </source>
</reference>
<dbReference type="Pfam" id="PF09626">
    <property type="entry name" value="DHC"/>
    <property type="match status" value="1"/>
</dbReference>
<dbReference type="Gene3D" id="1.10.760.10">
    <property type="entry name" value="Cytochrome c-like domain"/>
    <property type="match status" value="2"/>
</dbReference>
<evidence type="ECO:0000256" key="3">
    <source>
        <dbReference type="ARBA" id="ARBA00023004"/>
    </source>
</evidence>
<dbReference type="InterPro" id="IPR018588">
    <property type="entry name" value="Dihaem_cytochrome-c"/>
</dbReference>
<evidence type="ECO:0000256" key="4">
    <source>
        <dbReference type="SAM" id="Phobius"/>
    </source>
</evidence>
<dbReference type="GO" id="GO:0009055">
    <property type="term" value="F:electron transfer activity"/>
    <property type="evidence" value="ECO:0007669"/>
    <property type="project" value="InterPro"/>
</dbReference>
<name>A0A953J3K3_9BACT</name>
<proteinExistence type="predicted"/>
<sequence>MDTNRLPFIAAVLITLGMAGILVTGRLGTYPSSFRMPPMMDIRPDGRMMMNQQQMRGMMQDMMAGLLPPGIRPEDLPDPRSEGAGLVARYCSQCHHLPSPQMRSAEEWPVIADRMFHRMEMMAGRGGMRMMNIESPSPEERTSIVAYLKAHALKPVAPEAIPSPRSRGASLFRNVCSQCHPLPDPGLHTADEWPGIVDRMQAHMGAMGKRAVTDQEKREIVDYLRDNASRS</sequence>
<keyword evidence="1" id="KW-0349">Heme</keyword>
<dbReference type="AlphaFoldDB" id="A0A953J3K3"/>
<dbReference type="Proteomes" id="UP000705867">
    <property type="component" value="Unassembled WGS sequence"/>
</dbReference>
<evidence type="ECO:0000256" key="2">
    <source>
        <dbReference type="ARBA" id="ARBA00022723"/>
    </source>
</evidence>
<organism evidence="6 7">
    <name type="scientific">Candidatus Nitrobium versatile</name>
    <dbReference type="NCBI Taxonomy" id="2884831"/>
    <lineage>
        <taxon>Bacteria</taxon>
        <taxon>Pseudomonadati</taxon>
        <taxon>Nitrospirota</taxon>
        <taxon>Nitrospiria</taxon>
        <taxon>Nitrospirales</taxon>
        <taxon>Nitrospiraceae</taxon>
        <taxon>Candidatus Nitrobium</taxon>
    </lineage>
</organism>
<dbReference type="InterPro" id="IPR009056">
    <property type="entry name" value="Cyt_c-like_dom"/>
</dbReference>
<dbReference type="Pfam" id="PF13442">
    <property type="entry name" value="Cytochrome_CBB3"/>
    <property type="match status" value="1"/>
</dbReference>
<evidence type="ECO:0000313" key="6">
    <source>
        <dbReference type="EMBL" id="MBZ0155638.1"/>
    </source>
</evidence>
<keyword evidence="4" id="KW-1133">Transmembrane helix</keyword>
<dbReference type="InterPro" id="IPR036909">
    <property type="entry name" value="Cyt_c-like_dom_sf"/>
</dbReference>
<dbReference type="GO" id="GO:0020037">
    <property type="term" value="F:heme binding"/>
    <property type="evidence" value="ECO:0007669"/>
    <property type="project" value="InterPro"/>
</dbReference>
<accession>A0A953J3K3</accession>
<dbReference type="SUPFAM" id="SSF46626">
    <property type="entry name" value="Cytochrome c"/>
    <property type="match status" value="2"/>
</dbReference>
<keyword evidence="4" id="KW-0472">Membrane</keyword>
<evidence type="ECO:0000259" key="5">
    <source>
        <dbReference type="Pfam" id="PF13442"/>
    </source>
</evidence>
<gene>
    <name evidence="6" type="ORF">K8I29_05400</name>
</gene>
<feature type="domain" description="Cytochrome c" evidence="5">
    <location>
        <begin position="81"/>
        <end position="148"/>
    </location>
</feature>
<keyword evidence="4" id="KW-0812">Transmembrane</keyword>
<dbReference type="EMBL" id="JAIOIV010000040">
    <property type="protein sequence ID" value="MBZ0155638.1"/>
    <property type="molecule type" value="Genomic_DNA"/>
</dbReference>
<reference evidence="6" key="2">
    <citation type="submission" date="2021-08" db="EMBL/GenBank/DDBJ databases">
        <authorList>
            <person name="Dalcin Martins P."/>
        </authorList>
    </citation>
    <scope>NUCLEOTIDE SEQUENCE</scope>
    <source>
        <strain evidence="6">MAG_39</strain>
    </source>
</reference>
<dbReference type="GO" id="GO:0046872">
    <property type="term" value="F:metal ion binding"/>
    <property type="evidence" value="ECO:0007669"/>
    <property type="project" value="UniProtKB-KW"/>
</dbReference>